<evidence type="ECO:0000313" key="4">
    <source>
        <dbReference type="EMBL" id="KAK0628257.1"/>
    </source>
</evidence>
<sequence length="239" mass="24833">MSPTTYRKLQGAHVLVIGGSSGIGAGVSEAAAASGANVTISSSSQAKVDAAVARLAALYPSRTIRGIATDLSSPATVEADLDALFRSAQGQGTINHVVYTAADALSLGSLDGVSVDMVHAASHMRMVVPIVVAKTAARYLPGSHTSSITLTSGTVAERPTKGWAVVAYFGGGLISLARALAVDLAPVRVNVVRPGYVDTGLWGGWAGRRRRRLWASLRAGRRRGGLEGWRTWPRRTCGS</sequence>
<keyword evidence="5" id="KW-1185">Reference proteome</keyword>
<dbReference type="InterPro" id="IPR057571">
    <property type="entry name" value="SDR_PhqE-like"/>
</dbReference>
<protein>
    <submittedName>
        <fullName evidence="4">Uncharacterized protein</fullName>
    </submittedName>
</protein>
<dbReference type="PRINTS" id="PR00081">
    <property type="entry name" value="GDHRDH"/>
</dbReference>
<dbReference type="SUPFAM" id="SSF51735">
    <property type="entry name" value="NAD(P)-binding Rossmann-fold domains"/>
    <property type="match status" value="1"/>
</dbReference>
<name>A0AA39X7B8_9PEZI</name>
<dbReference type="Proteomes" id="UP001174934">
    <property type="component" value="Unassembled WGS sequence"/>
</dbReference>
<dbReference type="Gene3D" id="3.40.50.720">
    <property type="entry name" value="NAD(P)-binding Rossmann-like Domain"/>
    <property type="match status" value="1"/>
</dbReference>
<keyword evidence="2" id="KW-0521">NADP</keyword>
<dbReference type="InterPro" id="IPR036291">
    <property type="entry name" value="NAD(P)-bd_dom_sf"/>
</dbReference>
<keyword evidence="3" id="KW-0560">Oxidoreductase</keyword>
<comment type="similarity">
    <text evidence="1">Belongs to the short-chain dehydrogenases/reductases (SDR) family.</text>
</comment>
<gene>
    <name evidence="4" type="ORF">B0T17DRAFT_504953</name>
</gene>
<proteinExistence type="inferred from homology"/>
<dbReference type="GO" id="GO:0016491">
    <property type="term" value="F:oxidoreductase activity"/>
    <property type="evidence" value="ECO:0007669"/>
    <property type="project" value="UniProtKB-KW"/>
</dbReference>
<dbReference type="Pfam" id="PF23441">
    <property type="entry name" value="SDR"/>
    <property type="match status" value="1"/>
</dbReference>
<accession>A0AA39X7B8</accession>
<dbReference type="AlphaFoldDB" id="A0AA39X7B8"/>
<organism evidence="4 5">
    <name type="scientific">Bombardia bombarda</name>
    <dbReference type="NCBI Taxonomy" id="252184"/>
    <lineage>
        <taxon>Eukaryota</taxon>
        <taxon>Fungi</taxon>
        <taxon>Dikarya</taxon>
        <taxon>Ascomycota</taxon>
        <taxon>Pezizomycotina</taxon>
        <taxon>Sordariomycetes</taxon>
        <taxon>Sordariomycetidae</taxon>
        <taxon>Sordariales</taxon>
        <taxon>Lasiosphaeriaceae</taxon>
        <taxon>Bombardia</taxon>
    </lineage>
</organism>
<dbReference type="PANTHER" id="PTHR43477">
    <property type="entry name" value="DIHYDROANTICAPSIN 7-DEHYDROGENASE"/>
    <property type="match status" value="1"/>
</dbReference>
<dbReference type="InterPro" id="IPR002347">
    <property type="entry name" value="SDR_fam"/>
</dbReference>
<evidence type="ECO:0000256" key="2">
    <source>
        <dbReference type="ARBA" id="ARBA00022857"/>
    </source>
</evidence>
<comment type="caution">
    <text evidence="4">The sequence shown here is derived from an EMBL/GenBank/DDBJ whole genome shotgun (WGS) entry which is preliminary data.</text>
</comment>
<evidence type="ECO:0000256" key="1">
    <source>
        <dbReference type="ARBA" id="ARBA00006484"/>
    </source>
</evidence>
<evidence type="ECO:0000313" key="5">
    <source>
        <dbReference type="Proteomes" id="UP001174934"/>
    </source>
</evidence>
<reference evidence="4" key="1">
    <citation type="submission" date="2023-06" db="EMBL/GenBank/DDBJ databases">
        <title>Genome-scale phylogeny and comparative genomics of the fungal order Sordariales.</title>
        <authorList>
            <consortium name="Lawrence Berkeley National Laboratory"/>
            <person name="Hensen N."/>
            <person name="Bonometti L."/>
            <person name="Westerberg I."/>
            <person name="Brannstrom I.O."/>
            <person name="Guillou S."/>
            <person name="Cros-Aarteil S."/>
            <person name="Calhoun S."/>
            <person name="Haridas S."/>
            <person name="Kuo A."/>
            <person name="Mondo S."/>
            <person name="Pangilinan J."/>
            <person name="Riley R."/>
            <person name="LaButti K."/>
            <person name="Andreopoulos B."/>
            <person name="Lipzen A."/>
            <person name="Chen C."/>
            <person name="Yanf M."/>
            <person name="Daum C."/>
            <person name="Ng V."/>
            <person name="Clum A."/>
            <person name="Steindorff A."/>
            <person name="Ohm R."/>
            <person name="Martin F."/>
            <person name="Silar P."/>
            <person name="Natvig D."/>
            <person name="Lalanne C."/>
            <person name="Gautier V."/>
            <person name="Ament-velasquez S.L."/>
            <person name="Kruys A."/>
            <person name="Hutchinson M.I."/>
            <person name="Powell A.J."/>
            <person name="Barry K."/>
            <person name="Miller A.N."/>
            <person name="Grigoriev I.V."/>
            <person name="Debuchy R."/>
            <person name="Gladieux P."/>
            <person name="Thoren M.H."/>
            <person name="Johannesson H."/>
        </authorList>
    </citation>
    <scope>NUCLEOTIDE SEQUENCE</scope>
    <source>
        <strain evidence="4">SMH3391-2</strain>
    </source>
</reference>
<dbReference type="EMBL" id="JAULSR010000002">
    <property type="protein sequence ID" value="KAK0628257.1"/>
    <property type="molecule type" value="Genomic_DNA"/>
</dbReference>
<dbReference type="PANTHER" id="PTHR43477:SF1">
    <property type="entry name" value="DIHYDROANTICAPSIN 7-DEHYDROGENASE"/>
    <property type="match status" value="1"/>
</dbReference>
<dbReference type="InterPro" id="IPR051122">
    <property type="entry name" value="SDR_DHRS6-like"/>
</dbReference>
<evidence type="ECO:0000256" key="3">
    <source>
        <dbReference type="ARBA" id="ARBA00023002"/>
    </source>
</evidence>